<organism evidence="2 3">
    <name type="scientific">Rhizobium anhuiense</name>
    <dbReference type="NCBI Taxonomy" id="1184720"/>
    <lineage>
        <taxon>Bacteria</taxon>
        <taxon>Pseudomonadati</taxon>
        <taxon>Pseudomonadota</taxon>
        <taxon>Alphaproteobacteria</taxon>
        <taxon>Hyphomicrobiales</taxon>
        <taxon>Rhizobiaceae</taxon>
        <taxon>Rhizobium/Agrobacterium group</taxon>
        <taxon>Rhizobium</taxon>
    </lineage>
</organism>
<dbReference type="Pfam" id="PF00535">
    <property type="entry name" value="Glycos_transf_2"/>
    <property type="match status" value="2"/>
</dbReference>
<feature type="domain" description="Glycosyltransferase 2-like" evidence="1">
    <location>
        <begin position="637"/>
        <end position="760"/>
    </location>
</feature>
<feature type="domain" description="Glycosyltransferase 2-like" evidence="1">
    <location>
        <begin position="380"/>
        <end position="536"/>
    </location>
</feature>
<gene>
    <name evidence="2" type="ORF">EEQ99_25460</name>
</gene>
<dbReference type="Gene3D" id="3.90.550.10">
    <property type="entry name" value="Spore Coat Polysaccharide Biosynthesis Protein SpsA, Chain A"/>
    <property type="match status" value="2"/>
</dbReference>
<dbReference type="AlphaFoldDB" id="A0A3S0SHX8"/>
<dbReference type="EMBL" id="RIBW01000014">
    <property type="protein sequence ID" value="RUL98261.1"/>
    <property type="molecule type" value="Genomic_DNA"/>
</dbReference>
<protein>
    <submittedName>
        <fullName evidence="2">Glycosyltransferase</fullName>
    </submittedName>
</protein>
<reference evidence="2 3" key="1">
    <citation type="journal article" date="2015" name="Int. J. Syst. Evol. Microbiol.">
        <title>Rhizobium anhuiense sp. nov., isolated from effective nodules of Vicia faba and Pisum sativum.</title>
        <authorList>
            <person name="Zhang Y.J."/>
            <person name="Zheng W.T."/>
            <person name="Everall I."/>
            <person name="Young J.P."/>
            <person name="Zhang X.X."/>
            <person name="Tian C.F."/>
            <person name="Sui X.H."/>
            <person name="Wang E.T."/>
            <person name="Chen W.X."/>
        </authorList>
    </citation>
    <scope>NUCLEOTIDE SEQUENCE [LARGE SCALE GENOMIC DNA]</scope>
    <source>
        <strain evidence="2 3">CCBAU 23252</strain>
    </source>
</reference>
<accession>A0A3S0SHX8</accession>
<evidence type="ECO:0000259" key="1">
    <source>
        <dbReference type="Pfam" id="PF00535"/>
    </source>
</evidence>
<comment type="caution">
    <text evidence="2">The sequence shown here is derived from an EMBL/GenBank/DDBJ whole genome shotgun (WGS) entry which is preliminary data.</text>
</comment>
<dbReference type="SUPFAM" id="SSF53335">
    <property type="entry name" value="S-adenosyl-L-methionine-dependent methyltransferases"/>
    <property type="match status" value="1"/>
</dbReference>
<evidence type="ECO:0000313" key="2">
    <source>
        <dbReference type="EMBL" id="RUL98261.1"/>
    </source>
</evidence>
<name>A0A3S0SHX8_9HYPH</name>
<dbReference type="GO" id="GO:0016757">
    <property type="term" value="F:glycosyltransferase activity"/>
    <property type="evidence" value="ECO:0007669"/>
    <property type="project" value="UniProtKB-KW"/>
</dbReference>
<evidence type="ECO:0000313" key="3">
    <source>
        <dbReference type="Proteomes" id="UP000273611"/>
    </source>
</evidence>
<sequence length="919" mass="103166">MLVSKNSLEPSQHVRKSAWLEHAPFAFWVMQELRPRTVVELGTHNGFSFLSFCQAAKGGGIGTKIYAIDTWQGDEHAGLYESEVHDSLRAELLKEYPGIGTMVRSTFADARPQFADGSVDLLHIDGRHRYEDVLEDFQSWESALSDRAVVLFHDTRVETGDFGVWKFWAEISAAHPNFEFHHGNGLGVLVVGKKAPEALKALCALTPEEQAVNRMLYSRLGLVNSLDHQIDVAREQLGVIGEQAKLLTADRDRIANAFEQHRQAMDMMLSSTSWKLTAPLRLANRAGARIPQLASMMQMLATRHGGYARLAQRSLNILRRDGLAGGKTAWARAKALRHGGNPLSGNDYESWLKRYSGLDEVGREKIRSEIASWEKPPLISVVMPVYNPEVDWLKEAIASVQAQLYPSWELCIADDQSTSEHVRPLLEKIAAADPRIKVVYRATNGHISEASNSALELASGSWMVLLDQDDLLTEDALYYVGRAISREPNVALIYSDEDKIENGRRYDPYFKPDWNPDLLRSHNMVCHLGAYRMDHVRAIGGFRKGFEGAQDYDLVLRFSERLLPGQICHIPRVLYHWRSHSGSTAQSGSNKNYAAIAGQTALNEHLQRTGLAGHIEILPTGMYRARYDLPPNPPKVSLIIPTRNGLRLLRQCVSSILEKTTYPNFEILIVDNNSDDHATLRYFDEIRLHERVKVVRDGQAFNYSAINNKAVSLVDGEYVGLINNDIEVVSPDWLSEMVAIAMQPKVGAVGARLWYPDDRLQHGGIILGIGGVAGHAHKMLRRGEHGYFSRGELTQTLSAVTAACLVVKKSTYELVGGLDAENLKVAFNDVDFCLKLREAGFRNVWTPYAELRHHESATRGVEDTAEKKERFQSEVLFMLRRWEKVLMADPAYNPNLTLEYEDFSLAWPPRNDIDPTLAS</sequence>
<dbReference type="Proteomes" id="UP000273611">
    <property type="component" value="Unassembled WGS sequence"/>
</dbReference>
<keyword evidence="2" id="KW-0808">Transferase</keyword>
<dbReference type="InterPro" id="IPR029063">
    <property type="entry name" value="SAM-dependent_MTases_sf"/>
</dbReference>
<dbReference type="CDD" id="cd04184">
    <property type="entry name" value="GT2_RfbC_Mx_like"/>
    <property type="match status" value="1"/>
</dbReference>
<proteinExistence type="predicted"/>
<dbReference type="Pfam" id="PF13578">
    <property type="entry name" value="Methyltransf_24"/>
    <property type="match status" value="1"/>
</dbReference>
<dbReference type="InterPro" id="IPR029044">
    <property type="entry name" value="Nucleotide-diphossugar_trans"/>
</dbReference>
<dbReference type="RefSeq" id="WP_127431267.1">
    <property type="nucleotide sequence ID" value="NZ_BMFI01000013.1"/>
</dbReference>
<dbReference type="SUPFAM" id="SSF53448">
    <property type="entry name" value="Nucleotide-diphospho-sugar transferases"/>
    <property type="match status" value="2"/>
</dbReference>
<dbReference type="PANTHER" id="PTHR43179:SF7">
    <property type="entry name" value="RHAMNOSYLTRANSFERASE WBBL"/>
    <property type="match status" value="1"/>
</dbReference>
<dbReference type="InterPro" id="IPR001173">
    <property type="entry name" value="Glyco_trans_2-like"/>
</dbReference>
<dbReference type="CDD" id="cd04186">
    <property type="entry name" value="GT_2_like_c"/>
    <property type="match status" value="1"/>
</dbReference>
<dbReference type="Gene3D" id="3.40.50.150">
    <property type="entry name" value="Vaccinia Virus protein VP39"/>
    <property type="match status" value="1"/>
</dbReference>
<dbReference type="PANTHER" id="PTHR43179">
    <property type="entry name" value="RHAMNOSYLTRANSFERASE WBBL"/>
    <property type="match status" value="1"/>
</dbReference>